<protein>
    <submittedName>
        <fullName evidence="2">Uncharacterized protein</fullName>
    </submittedName>
</protein>
<evidence type="ECO:0000313" key="2">
    <source>
        <dbReference type="EMBL" id="MDI3386924.1"/>
    </source>
</evidence>
<evidence type="ECO:0000313" key="3">
    <source>
        <dbReference type="Proteomes" id="UP001224661"/>
    </source>
</evidence>
<feature type="region of interest" description="Disordered" evidence="1">
    <location>
        <begin position="88"/>
        <end position="121"/>
    </location>
</feature>
<dbReference type="Proteomes" id="UP001224661">
    <property type="component" value="Unassembled WGS sequence"/>
</dbReference>
<keyword evidence="3" id="KW-1185">Reference proteome</keyword>
<proteinExistence type="predicted"/>
<comment type="caution">
    <text evidence="2">The sequence shown here is derived from an EMBL/GenBank/DDBJ whole genome shotgun (WGS) entry which is preliminary data.</text>
</comment>
<sequence>MNESGTLRLLPWTAVDGKPCFLVSDGDGYLSRVADNIEAVQLGMGSDLLTHATHMLKEQEISTGELHFLACRLAEALKDVLRVAESRGARLPTAEHEDADPRTPGDAPDGDDDLEPPAPAR</sequence>
<gene>
    <name evidence="2" type="ORF">QIS99_12030</name>
</gene>
<name>A0ABT6RR61_9ACTN</name>
<dbReference type="RefSeq" id="WP_282513213.1">
    <property type="nucleotide sequence ID" value="NZ_JASCIR010000008.1"/>
</dbReference>
<dbReference type="EMBL" id="JASCIR010000008">
    <property type="protein sequence ID" value="MDI3386924.1"/>
    <property type="molecule type" value="Genomic_DNA"/>
</dbReference>
<evidence type="ECO:0000256" key="1">
    <source>
        <dbReference type="SAM" id="MobiDB-lite"/>
    </source>
</evidence>
<reference evidence="2 3" key="1">
    <citation type="submission" date="2023-05" db="EMBL/GenBank/DDBJ databases">
        <title>Draft genome sequence of Streptomyces sp. B-S-A8 isolated from a cave soil in Thailand.</title>
        <authorList>
            <person name="Chamroensaksri N."/>
            <person name="Muangham S."/>
        </authorList>
    </citation>
    <scope>NUCLEOTIDE SEQUENCE [LARGE SCALE GENOMIC DNA]</scope>
    <source>
        <strain evidence="2 3">B-S-A8</strain>
    </source>
</reference>
<accession>A0ABT6RR61</accession>
<feature type="compositionally biased region" description="Basic and acidic residues" evidence="1">
    <location>
        <begin position="88"/>
        <end position="103"/>
    </location>
</feature>
<organism evidence="2 3">
    <name type="scientific">Streptomyces solicavernae</name>
    <dbReference type="NCBI Taxonomy" id="3043614"/>
    <lineage>
        <taxon>Bacteria</taxon>
        <taxon>Bacillati</taxon>
        <taxon>Actinomycetota</taxon>
        <taxon>Actinomycetes</taxon>
        <taxon>Kitasatosporales</taxon>
        <taxon>Streptomycetaceae</taxon>
        <taxon>Streptomyces</taxon>
    </lineage>
</organism>